<keyword evidence="5" id="KW-0326">Glycosidase</keyword>
<evidence type="ECO:0000256" key="3">
    <source>
        <dbReference type="ARBA" id="ARBA00022729"/>
    </source>
</evidence>
<dbReference type="InterPro" id="IPR001579">
    <property type="entry name" value="Glyco_hydro_18_chit_AS"/>
</dbReference>
<dbReference type="InterPro" id="IPR017853">
    <property type="entry name" value="GH"/>
</dbReference>
<comment type="similarity">
    <text evidence="1">Belongs to the glycosyl hydrolase 18 family.</text>
</comment>
<dbReference type="GO" id="GO:0033925">
    <property type="term" value="F:mannosyl-glycoprotein endo-beta-N-acetylglucosaminidase activity"/>
    <property type="evidence" value="ECO:0007669"/>
    <property type="project" value="UniProtKB-EC"/>
</dbReference>
<protein>
    <recommendedName>
        <fullName evidence="2">mannosyl-glycoprotein endo-beta-N-acetylglucosaminidase</fullName>
        <ecNumber evidence="2">3.2.1.96</ecNumber>
    </recommendedName>
</protein>
<evidence type="ECO:0000256" key="5">
    <source>
        <dbReference type="ARBA" id="ARBA00023295"/>
    </source>
</evidence>
<gene>
    <name evidence="8" type="ORF">DFQ12_5418</name>
</gene>
<accession>A0A420ADC1</accession>
<keyword evidence="9" id="KW-1185">Reference proteome</keyword>
<evidence type="ECO:0000256" key="2">
    <source>
        <dbReference type="ARBA" id="ARBA00012566"/>
    </source>
</evidence>
<dbReference type="AlphaFoldDB" id="A0A420ADC1"/>
<evidence type="ECO:0000256" key="1">
    <source>
        <dbReference type="ARBA" id="ARBA00009336"/>
    </source>
</evidence>
<feature type="domain" description="Endo-beta-N-acetylglucosaminidase EndoS/F2-like TIM-barrel" evidence="7">
    <location>
        <begin position="61"/>
        <end position="295"/>
    </location>
</feature>
<keyword evidence="3" id="KW-0732">Signal</keyword>
<reference evidence="8 9" key="1">
    <citation type="submission" date="2018-09" db="EMBL/GenBank/DDBJ databases">
        <title>Genomic Encyclopedia of Type Strains, Phase III (KMG-III): the genomes of soil and plant-associated and newly described type strains.</title>
        <authorList>
            <person name="Whitman W."/>
        </authorList>
    </citation>
    <scope>NUCLEOTIDE SEQUENCE [LARGE SCALE GENOMIC DNA]</scope>
    <source>
        <strain evidence="8 9">CECT 7938</strain>
    </source>
</reference>
<dbReference type="GO" id="GO:0005975">
    <property type="term" value="P:carbohydrate metabolic process"/>
    <property type="evidence" value="ECO:0007669"/>
    <property type="project" value="InterPro"/>
</dbReference>
<dbReference type="InterPro" id="IPR057016">
    <property type="entry name" value="EndoS_F2-like_TIM-barrel"/>
</dbReference>
<evidence type="ECO:0000313" key="9">
    <source>
        <dbReference type="Proteomes" id="UP000286246"/>
    </source>
</evidence>
<dbReference type="Gene3D" id="3.20.20.80">
    <property type="entry name" value="Glycosidases"/>
    <property type="match status" value="1"/>
</dbReference>
<organism evidence="8 9">
    <name type="scientific">Sphingobacterium detergens</name>
    <dbReference type="NCBI Taxonomy" id="1145106"/>
    <lineage>
        <taxon>Bacteria</taxon>
        <taxon>Pseudomonadati</taxon>
        <taxon>Bacteroidota</taxon>
        <taxon>Sphingobacteriia</taxon>
        <taxon>Sphingobacteriales</taxon>
        <taxon>Sphingobacteriaceae</taxon>
        <taxon>Sphingobacterium</taxon>
    </lineage>
</organism>
<dbReference type="PROSITE" id="PS51257">
    <property type="entry name" value="PROKAR_LIPOPROTEIN"/>
    <property type="match status" value="1"/>
</dbReference>
<dbReference type="RefSeq" id="WP_120261984.1">
    <property type="nucleotide sequence ID" value="NZ_RAPY01000008.1"/>
</dbReference>
<dbReference type="Proteomes" id="UP000286246">
    <property type="component" value="Unassembled WGS sequence"/>
</dbReference>
<dbReference type="EC" id="3.2.1.96" evidence="2"/>
<proteinExistence type="inferred from homology"/>
<keyword evidence="4 8" id="KW-0378">Hydrolase</keyword>
<dbReference type="OrthoDB" id="7183084at2"/>
<dbReference type="PROSITE" id="PS01095">
    <property type="entry name" value="GH18_1"/>
    <property type="match status" value="1"/>
</dbReference>
<evidence type="ECO:0000259" key="7">
    <source>
        <dbReference type="Pfam" id="PF23916"/>
    </source>
</evidence>
<dbReference type="SUPFAM" id="SSF51445">
    <property type="entry name" value="(Trans)glycosidases"/>
    <property type="match status" value="1"/>
</dbReference>
<name>A0A420ADC1_SPHD1</name>
<comment type="caution">
    <text evidence="8">The sequence shown here is derived from an EMBL/GenBank/DDBJ whole genome shotgun (WGS) entry which is preliminary data.</text>
</comment>
<evidence type="ECO:0000256" key="6">
    <source>
        <dbReference type="ARBA" id="ARBA00034414"/>
    </source>
</evidence>
<evidence type="ECO:0000256" key="4">
    <source>
        <dbReference type="ARBA" id="ARBA00022801"/>
    </source>
</evidence>
<dbReference type="Pfam" id="PF23916">
    <property type="entry name" value="TIM-barrel_EndoS"/>
    <property type="match status" value="1"/>
</dbReference>
<dbReference type="EMBL" id="RAPY01000008">
    <property type="protein sequence ID" value="RKE42508.1"/>
    <property type="molecule type" value="Genomic_DNA"/>
</dbReference>
<sequence>MRTERKTLLNLCAGLFVLISMVSSCQKSIDPNLELEPVSDSIAYFEKLKAYKKSPHQIMAGYYRTWGDSLVESNAGQKTMLAIPDSVDIVNVFTDYTPATSPFWTALRDQYIPYLHRRGTRVVYTRGMPWTMSVADRNAWVQNINDDTQNYNYDGIDLDFESGGGTTSTGLFGGFFSGSQQDLDQIALNIKALGAHFGPSSGTGKLFILDLNYVNLPPKFLKDIEPYIDYFFMQRYFGGQLDKLYNEAYKGNIPPGKYVLGASFEDGSARNGTPALFYQYAAWQPSDGKKGGIFSYGLDADGTYSTPSYIFTKKAIQLMNPAN</sequence>
<evidence type="ECO:0000313" key="8">
    <source>
        <dbReference type="EMBL" id="RKE42508.1"/>
    </source>
</evidence>
<comment type="catalytic activity">
    <reaction evidence="6">
        <text>an N(4)-(oligosaccharide-(1-&gt;3)-[oligosaccharide-(1-&gt;6)]-beta-D-Man-(1-&gt;4)-beta-D-GlcNAc-(1-&gt;4)-alpha-D-GlcNAc)-L-asparaginyl-[protein] + H2O = an oligosaccharide-(1-&gt;3)-[oligosaccharide-(1-&gt;6)]-beta-D-Man-(1-&gt;4)-D-GlcNAc + N(4)-(N-acetyl-beta-D-glucosaminyl)-L-asparaginyl-[protein]</text>
        <dbReference type="Rhea" id="RHEA:73067"/>
        <dbReference type="Rhea" id="RHEA-COMP:12603"/>
        <dbReference type="Rhea" id="RHEA-COMP:18176"/>
        <dbReference type="ChEBI" id="CHEBI:15377"/>
        <dbReference type="ChEBI" id="CHEBI:132248"/>
        <dbReference type="ChEBI" id="CHEBI:192714"/>
        <dbReference type="ChEBI" id="CHEBI:192715"/>
        <dbReference type="EC" id="3.2.1.96"/>
    </reaction>
</comment>